<evidence type="ECO:0000313" key="3">
    <source>
        <dbReference type="Proteomes" id="UP000035680"/>
    </source>
</evidence>
<feature type="transmembrane region" description="Helical" evidence="1">
    <location>
        <begin position="102"/>
        <end position="123"/>
    </location>
</feature>
<evidence type="ECO:0000256" key="1">
    <source>
        <dbReference type="SAM" id="Phobius"/>
    </source>
</evidence>
<feature type="domain" description="7TM GPCR serpentine receptor class x (Srx)" evidence="2">
    <location>
        <begin position="42"/>
        <end position="226"/>
    </location>
</feature>
<reference evidence="4" key="2">
    <citation type="submission" date="2015-08" db="UniProtKB">
        <authorList>
            <consortium name="WormBaseParasite"/>
        </authorList>
    </citation>
    <scope>IDENTIFICATION</scope>
</reference>
<protein>
    <submittedName>
        <fullName evidence="4">7TM_GPCR_Srx domain-containing protein</fullName>
    </submittedName>
</protein>
<feature type="transmembrane region" description="Helical" evidence="1">
    <location>
        <begin position="196"/>
        <end position="216"/>
    </location>
</feature>
<feature type="transmembrane region" description="Helical" evidence="1">
    <location>
        <begin position="73"/>
        <end position="96"/>
    </location>
</feature>
<reference evidence="3" key="1">
    <citation type="submission" date="2014-07" db="EMBL/GenBank/DDBJ databases">
        <authorList>
            <person name="Martin A.A"/>
            <person name="De Silva N."/>
        </authorList>
    </citation>
    <scope>NUCLEOTIDE SEQUENCE</scope>
</reference>
<keyword evidence="3" id="KW-1185">Reference proteome</keyword>
<dbReference type="Proteomes" id="UP000035680">
    <property type="component" value="Unassembled WGS sequence"/>
</dbReference>
<dbReference type="InterPro" id="IPR019430">
    <property type="entry name" value="7TM_GPCR_serpentine_rcpt_Srx"/>
</dbReference>
<accession>A0A0K0FC58</accession>
<feature type="transmembrane region" description="Helical" evidence="1">
    <location>
        <begin position="24"/>
        <end position="52"/>
    </location>
</feature>
<dbReference type="AlphaFoldDB" id="A0A0K0FC58"/>
<keyword evidence="1" id="KW-0472">Membrane</keyword>
<proteinExistence type="predicted"/>
<keyword evidence="1" id="KW-0812">Transmembrane</keyword>
<sequence>MNLTLLCYVEELISFTYAVSSITFISNVAIGLIHFSLATFFITTQILLFISFHKIPKKRFHNSPLPLMRHHGIISFIQQLFHLVTSIKTIFFMIWRPIYIEIIGAILEAAYVSSIIFILILSLNRCDLMYNYKFFPSVPRKKFYSIAAILCYVYFCLMICFFLLPGNRILFDLKNYEWAFVVSECQDYYGGFVKRWVVYIPLIVSFLLYVLTFYKIIYLRSFKQKSTYLYPEDIKIIINIVMTYALIIAVEICWNLYFFDIYVTELGALIPQILFIIISGANTTFTLFFVRDIRRSVFGGCCSKSIISVSILGNTQIKKINVMS</sequence>
<keyword evidence="1" id="KW-1133">Transmembrane helix</keyword>
<evidence type="ECO:0000313" key="4">
    <source>
        <dbReference type="WBParaSite" id="SVE_0642200.1"/>
    </source>
</evidence>
<feature type="transmembrane region" description="Helical" evidence="1">
    <location>
        <begin position="269"/>
        <end position="290"/>
    </location>
</feature>
<feature type="transmembrane region" description="Helical" evidence="1">
    <location>
        <begin position="236"/>
        <end position="257"/>
    </location>
</feature>
<organism evidence="3 4">
    <name type="scientific">Strongyloides venezuelensis</name>
    <name type="common">Threadworm</name>
    <dbReference type="NCBI Taxonomy" id="75913"/>
    <lineage>
        <taxon>Eukaryota</taxon>
        <taxon>Metazoa</taxon>
        <taxon>Ecdysozoa</taxon>
        <taxon>Nematoda</taxon>
        <taxon>Chromadorea</taxon>
        <taxon>Rhabditida</taxon>
        <taxon>Tylenchina</taxon>
        <taxon>Panagrolaimomorpha</taxon>
        <taxon>Strongyloidoidea</taxon>
        <taxon>Strongyloididae</taxon>
        <taxon>Strongyloides</taxon>
    </lineage>
</organism>
<evidence type="ECO:0000259" key="2">
    <source>
        <dbReference type="Pfam" id="PF10328"/>
    </source>
</evidence>
<dbReference type="Pfam" id="PF10328">
    <property type="entry name" value="7TM_GPCR_Srx"/>
    <property type="match status" value="1"/>
</dbReference>
<name>A0A0K0FC58_STRVS</name>
<feature type="transmembrane region" description="Helical" evidence="1">
    <location>
        <begin position="143"/>
        <end position="164"/>
    </location>
</feature>
<dbReference type="WBParaSite" id="SVE_0642200.1">
    <property type="protein sequence ID" value="SVE_0642200.1"/>
    <property type="gene ID" value="SVE_0642200"/>
</dbReference>